<name>A0ABD3LFT1_EUCGL</name>
<organism evidence="7 8">
    <name type="scientific">Eucalyptus globulus</name>
    <name type="common">Tasmanian blue gum</name>
    <dbReference type="NCBI Taxonomy" id="34317"/>
    <lineage>
        <taxon>Eukaryota</taxon>
        <taxon>Viridiplantae</taxon>
        <taxon>Streptophyta</taxon>
        <taxon>Embryophyta</taxon>
        <taxon>Tracheophyta</taxon>
        <taxon>Spermatophyta</taxon>
        <taxon>Magnoliopsida</taxon>
        <taxon>eudicotyledons</taxon>
        <taxon>Gunneridae</taxon>
        <taxon>Pentapetalae</taxon>
        <taxon>rosids</taxon>
        <taxon>malvids</taxon>
        <taxon>Myrtales</taxon>
        <taxon>Myrtaceae</taxon>
        <taxon>Myrtoideae</taxon>
        <taxon>Eucalypteae</taxon>
        <taxon>Eucalyptus</taxon>
    </lineage>
</organism>
<accession>A0ABD3LFT1</accession>
<dbReference type="PANTHER" id="PTHR36766">
    <property type="entry name" value="PLANT BROAD-SPECTRUM MILDEW RESISTANCE PROTEIN RPW8"/>
    <property type="match status" value="1"/>
</dbReference>
<evidence type="ECO:0000313" key="7">
    <source>
        <dbReference type="EMBL" id="KAL3748746.1"/>
    </source>
</evidence>
<dbReference type="InterPro" id="IPR027417">
    <property type="entry name" value="P-loop_NTPase"/>
</dbReference>
<evidence type="ECO:0000259" key="6">
    <source>
        <dbReference type="Pfam" id="PF18052"/>
    </source>
</evidence>
<evidence type="ECO:0000256" key="1">
    <source>
        <dbReference type="ARBA" id="ARBA00022737"/>
    </source>
</evidence>
<dbReference type="InterPro" id="IPR002182">
    <property type="entry name" value="NB-ARC"/>
</dbReference>
<dbReference type="Pfam" id="PF18052">
    <property type="entry name" value="Rx_N"/>
    <property type="match status" value="1"/>
</dbReference>
<evidence type="ECO:0000256" key="4">
    <source>
        <dbReference type="ARBA" id="ARBA00022840"/>
    </source>
</evidence>
<comment type="caution">
    <text evidence="7">The sequence shown here is derived from an EMBL/GenBank/DDBJ whole genome shotgun (WGS) entry which is preliminary data.</text>
</comment>
<gene>
    <name evidence="7" type="ORF">ACJRO7_009910</name>
</gene>
<reference evidence="7 8" key="1">
    <citation type="submission" date="2024-11" db="EMBL/GenBank/DDBJ databases">
        <title>Chromosome-level genome assembly of Eucalyptus globulus Labill. provides insights into its genome evolution.</title>
        <authorList>
            <person name="Li X."/>
        </authorList>
    </citation>
    <scope>NUCLEOTIDE SEQUENCE [LARGE SCALE GENOMIC DNA]</scope>
    <source>
        <strain evidence="7">CL2024</strain>
        <tissue evidence="7">Fresh tender leaves</tissue>
    </source>
</reference>
<feature type="domain" description="Disease resistance N-terminal" evidence="6">
    <location>
        <begin position="13"/>
        <end position="100"/>
    </location>
</feature>
<feature type="domain" description="NB-ARC" evidence="5">
    <location>
        <begin position="190"/>
        <end position="285"/>
    </location>
</feature>
<keyword evidence="3" id="KW-0611">Plant defense</keyword>
<dbReference type="SUPFAM" id="SSF52540">
    <property type="entry name" value="P-loop containing nucleoside triphosphate hydrolases"/>
    <property type="match status" value="1"/>
</dbReference>
<evidence type="ECO:0000313" key="8">
    <source>
        <dbReference type="Proteomes" id="UP001634007"/>
    </source>
</evidence>
<dbReference type="EMBL" id="JBJKBG010000002">
    <property type="protein sequence ID" value="KAL3748746.1"/>
    <property type="molecule type" value="Genomic_DNA"/>
</dbReference>
<keyword evidence="1" id="KW-0677">Repeat</keyword>
<dbReference type="Gene3D" id="3.40.50.300">
    <property type="entry name" value="P-loop containing nucleotide triphosphate hydrolases"/>
    <property type="match status" value="1"/>
</dbReference>
<sequence>MTIGEIFLGSFFQVLLDKLTSLALDYAQREGIDTVLLDEWKGMLETINAMLDGAEDKQMSGDRRVKPWLEDVRDLAYDMDDLLDEFEIEATQAKSEVESSTSKGQWKRKFSFFSQPYSFVFKNKVQEINGRLERILTRKAHLSLGENTTNRSNNSNKRLPSTSLPELRFFGREEEEAQLLKLLISDVQNSDDTLSIIPIVGMGGVGKTALAQQLYNHPIVSSYFERRAWVCVSDVFDVLDITKTILQLISELPCEGKDLNWLQVKLKDDLFGKKFLVVLDDVWNDKYA</sequence>
<protein>
    <recommendedName>
        <fullName evidence="9">Disease resistance RPP13-like protein 1</fullName>
    </recommendedName>
</protein>
<dbReference type="PRINTS" id="PR00364">
    <property type="entry name" value="DISEASERSIST"/>
</dbReference>
<dbReference type="Pfam" id="PF00931">
    <property type="entry name" value="NB-ARC"/>
    <property type="match status" value="1"/>
</dbReference>
<evidence type="ECO:0000256" key="2">
    <source>
        <dbReference type="ARBA" id="ARBA00022741"/>
    </source>
</evidence>
<dbReference type="GO" id="GO:0005524">
    <property type="term" value="F:ATP binding"/>
    <property type="evidence" value="ECO:0007669"/>
    <property type="project" value="UniProtKB-KW"/>
</dbReference>
<keyword evidence="2" id="KW-0547">Nucleotide-binding</keyword>
<evidence type="ECO:0000256" key="3">
    <source>
        <dbReference type="ARBA" id="ARBA00022821"/>
    </source>
</evidence>
<dbReference type="Proteomes" id="UP001634007">
    <property type="component" value="Unassembled WGS sequence"/>
</dbReference>
<dbReference type="Gene3D" id="1.20.5.4130">
    <property type="match status" value="1"/>
</dbReference>
<dbReference type="PANTHER" id="PTHR36766:SF40">
    <property type="entry name" value="DISEASE RESISTANCE PROTEIN RGA3"/>
    <property type="match status" value="1"/>
</dbReference>
<keyword evidence="4" id="KW-0067">ATP-binding</keyword>
<dbReference type="InterPro" id="IPR041118">
    <property type="entry name" value="Rx_N"/>
</dbReference>
<proteinExistence type="predicted"/>
<evidence type="ECO:0008006" key="9">
    <source>
        <dbReference type="Google" id="ProtNLM"/>
    </source>
</evidence>
<dbReference type="AlphaFoldDB" id="A0ABD3LFT1"/>
<dbReference type="GO" id="GO:0006952">
    <property type="term" value="P:defense response"/>
    <property type="evidence" value="ECO:0007669"/>
    <property type="project" value="UniProtKB-KW"/>
</dbReference>
<evidence type="ECO:0000259" key="5">
    <source>
        <dbReference type="Pfam" id="PF00931"/>
    </source>
</evidence>
<keyword evidence="8" id="KW-1185">Reference proteome</keyword>